<evidence type="ECO:0000313" key="1">
    <source>
        <dbReference type="EMBL" id="RHG20043.1"/>
    </source>
</evidence>
<dbReference type="AlphaFoldDB" id="A0A414SKD0"/>
<name>A0A414SKD0_9FIRM</name>
<dbReference type="Proteomes" id="UP000284220">
    <property type="component" value="Unassembled WGS sequence"/>
</dbReference>
<accession>A0A414SKD0</accession>
<proteinExistence type="predicted"/>
<dbReference type="RefSeq" id="WP_118197365.1">
    <property type="nucleotide sequence ID" value="NZ_QRHZ01000001.1"/>
</dbReference>
<gene>
    <name evidence="1" type="ORF">DW272_02230</name>
</gene>
<comment type="caution">
    <text evidence="1">The sequence shown here is derived from an EMBL/GenBank/DDBJ whole genome shotgun (WGS) entry which is preliminary data.</text>
</comment>
<evidence type="ECO:0000313" key="2">
    <source>
        <dbReference type="Proteomes" id="UP000284220"/>
    </source>
</evidence>
<sequence length="182" mass="21716">MLISLIKCINDNETKYKYLPLEYCCDKMRLNPMLNLTSECDENNYVFCDECEERWNPWADCNQKCGIRMDSKTFELPHIKMFRQVYDEDDFPVDESISIKYCPHCGEKINISVVGEVDITNLVKELENKYIAAREKYDNCDSIKQRKALYEEMKKADNEYEDVFRFGEFKYNIKDVKWHGNS</sequence>
<reference evidence="1 2" key="1">
    <citation type="submission" date="2018-08" db="EMBL/GenBank/DDBJ databases">
        <title>A genome reference for cultivated species of the human gut microbiota.</title>
        <authorList>
            <person name="Zou Y."/>
            <person name="Xue W."/>
            <person name="Luo G."/>
        </authorList>
    </citation>
    <scope>NUCLEOTIDE SEQUENCE [LARGE SCALE GENOMIC DNA]</scope>
    <source>
        <strain evidence="1 2">AM22-9LB</strain>
    </source>
</reference>
<dbReference type="EMBL" id="QRHZ01000001">
    <property type="protein sequence ID" value="RHG20043.1"/>
    <property type="molecule type" value="Genomic_DNA"/>
</dbReference>
<organism evidence="1 2">
    <name type="scientific">Blautia obeum</name>
    <dbReference type="NCBI Taxonomy" id="40520"/>
    <lineage>
        <taxon>Bacteria</taxon>
        <taxon>Bacillati</taxon>
        <taxon>Bacillota</taxon>
        <taxon>Clostridia</taxon>
        <taxon>Lachnospirales</taxon>
        <taxon>Lachnospiraceae</taxon>
        <taxon>Blautia</taxon>
    </lineage>
</organism>
<protein>
    <submittedName>
        <fullName evidence="1">Uncharacterized protein</fullName>
    </submittedName>
</protein>